<dbReference type="Proteomes" id="UP000518878">
    <property type="component" value="Unassembled WGS sequence"/>
</dbReference>
<dbReference type="InterPro" id="IPR003838">
    <property type="entry name" value="ABC3_permease_C"/>
</dbReference>
<dbReference type="Pfam" id="PF12704">
    <property type="entry name" value="MacB_PCD"/>
    <property type="match status" value="2"/>
</dbReference>
<comment type="subcellular location">
    <subcellularLocation>
        <location evidence="1">Cell membrane</location>
        <topology evidence="1">Multi-pass membrane protein</topology>
    </subcellularLocation>
</comment>
<feature type="domain" description="ABC3 transporter permease C-terminal" evidence="8">
    <location>
        <begin position="673"/>
        <end position="782"/>
    </location>
</feature>
<name>A0A7X5QW68_9GAMM</name>
<feature type="domain" description="MacB-like periplasmic core" evidence="9">
    <location>
        <begin position="514"/>
        <end position="635"/>
    </location>
</feature>
<evidence type="ECO:0000313" key="11">
    <source>
        <dbReference type="Proteomes" id="UP000518878"/>
    </source>
</evidence>
<evidence type="ECO:0000256" key="6">
    <source>
        <dbReference type="ARBA" id="ARBA00038076"/>
    </source>
</evidence>
<dbReference type="EMBL" id="JAAQTL010000001">
    <property type="protein sequence ID" value="NID16454.1"/>
    <property type="molecule type" value="Genomic_DNA"/>
</dbReference>
<dbReference type="InterPro" id="IPR025857">
    <property type="entry name" value="MacB_PCD"/>
</dbReference>
<feature type="transmembrane region" description="Helical" evidence="7">
    <location>
        <begin position="668"/>
        <end position="689"/>
    </location>
</feature>
<organism evidence="10 11">
    <name type="scientific">Luteibacter yeojuensis</name>
    <dbReference type="NCBI Taxonomy" id="345309"/>
    <lineage>
        <taxon>Bacteria</taxon>
        <taxon>Pseudomonadati</taxon>
        <taxon>Pseudomonadota</taxon>
        <taxon>Gammaproteobacteria</taxon>
        <taxon>Lysobacterales</taxon>
        <taxon>Rhodanobacteraceae</taxon>
        <taxon>Luteibacter</taxon>
    </lineage>
</organism>
<feature type="transmembrane region" description="Helical" evidence="7">
    <location>
        <begin position="358"/>
        <end position="378"/>
    </location>
</feature>
<protein>
    <submittedName>
        <fullName evidence="10">FtsX-like permease family protein</fullName>
    </submittedName>
</protein>
<accession>A0A7X5QW68</accession>
<dbReference type="GO" id="GO:0022857">
    <property type="term" value="F:transmembrane transporter activity"/>
    <property type="evidence" value="ECO:0007669"/>
    <property type="project" value="TreeGrafter"/>
</dbReference>
<feature type="transmembrane region" description="Helical" evidence="7">
    <location>
        <begin position="722"/>
        <end position="740"/>
    </location>
</feature>
<dbReference type="PANTHER" id="PTHR30572:SF4">
    <property type="entry name" value="ABC TRANSPORTER PERMEASE YTRF"/>
    <property type="match status" value="1"/>
</dbReference>
<feature type="transmembrane region" description="Helical" evidence="7">
    <location>
        <begin position="752"/>
        <end position="778"/>
    </location>
</feature>
<evidence type="ECO:0000259" key="9">
    <source>
        <dbReference type="Pfam" id="PF12704"/>
    </source>
</evidence>
<evidence type="ECO:0000313" key="10">
    <source>
        <dbReference type="EMBL" id="NID16454.1"/>
    </source>
</evidence>
<comment type="similarity">
    <text evidence="6">Belongs to the ABC-4 integral membrane protein family.</text>
</comment>
<dbReference type="PANTHER" id="PTHR30572">
    <property type="entry name" value="MEMBRANE COMPONENT OF TRANSPORTER-RELATED"/>
    <property type="match status" value="1"/>
</dbReference>
<evidence type="ECO:0000256" key="2">
    <source>
        <dbReference type="ARBA" id="ARBA00022475"/>
    </source>
</evidence>
<feature type="transmembrane region" description="Helical" evidence="7">
    <location>
        <begin position="315"/>
        <end position="338"/>
    </location>
</feature>
<evidence type="ECO:0000256" key="1">
    <source>
        <dbReference type="ARBA" id="ARBA00004651"/>
    </source>
</evidence>
<evidence type="ECO:0000259" key="8">
    <source>
        <dbReference type="Pfam" id="PF02687"/>
    </source>
</evidence>
<evidence type="ECO:0000256" key="7">
    <source>
        <dbReference type="SAM" id="Phobius"/>
    </source>
</evidence>
<feature type="domain" description="MacB-like periplasmic core" evidence="9">
    <location>
        <begin position="27"/>
        <end position="218"/>
    </location>
</feature>
<gene>
    <name evidence="10" type="ORF">HBF32_13370</name>
</gene>
<feature type="transmembrane region" description="Helical" evidence="7">
    <location>
        <begin position="261"/>
        <end position="280"/>
    </location>
</feature>
<keyword evidence="3 7" id="KW-0812">Transmembrane</keyword>
<sequence length="793" mass="83228">MNHVADILRTGRALVRRPGFLLLGSATLSLGVAAMVGTFTLLDSIVLQSPPWPNHERVVVYGGRTEGDAMRAISPRLYAAVGLPPSVVSHGIARMPETVNAVGGAHREMLHAQRIDAGFLPTLGIVPREAVPTAASGEGLFISHALWRRWFHAKTAAVGSTLVVDGQPMTVLGVLPADYRFFSDIDLLILFDPATMAADTAENMTAVGLLTTSGDEAAFSADVVRAARRDAAGLGLRGEDLHWYGATRADALVARGAHDSLWLFAACALLVLVVAGVNVSHLMSVRMFERIDETALRMVLGATGTRTWVPALTEAAVVGAIACVAGLPLGTLLAGRFVDFLPPAWSVSGLPPTPGWRVFLVVVLAAQAAALLATASGATSISKPLLRREQSAMRGSAGVGRTVRRARTYLLLAEVAVATVLLSLCVAAVSRACRLARTPPGFDSANAVVVEMHPPARDYPGASDVLRLAESVRVGVTLLAGVDSVGWSTQLPTGQAFRMPFLHADGSSEFLEYALVTPGGNPAMGLRKLAGRWFGADDDRRAGRVAIVNEAYLHRFASDGVGDVVRPAGDAGPSARIVGVVEDTLRDGSGVARPAVFVPFAQADARHFALVRELAPIYAVIRGPAAAAVAQDDLPRIVERIDPSLVVSAPVPLRRIARAPVAMASRNAILFATLSLFAVSLAVIGQYSAQAADVAAGRDLIALRSAFGASPANQRKRVLRQALYVALMGTGLGSPATYLLQRWLCKEAEWPGGIGIGVTVIAACLMGVAVVAAAVVPARRAGAVEPWRVLRSE</sequence>
<dbReference type="GO" id="GO:0005886">
    <property type="term" value="C:plasma membrane"/>
    <property type="evidence" value="ECO:0007669"/>
    <property type="project" value="UniProtKB-SubCell"/>
</dbReference>
<comment type="caution">
    <text evidence="10">The sequence shown here is derived from an EMBL/GenBank/DDBJ whole genome shotgun (WGS) entry which is preliminary data.</text>
</comment>
<proteinExistence type="inferred from homology"/>
<keyword evidence="5 7" id="KW-0472">Membrane</keyword>
<evidence type="ECO:0000256" key="5">
    <source>
        <dbReference type="ARBA" id="ARBA00023136"/>
    </source>
</evidence>
<keyword evidence="4 7" id="KW-1133">Transmembrane helix</keyword>
<feature type="transmembrane region" description="Helical" evidence="7">
    <location>
        <begin position="20"/>
        <end position="42"/>
    </location>
</feature>
<evidence type="ECO:0000256" key="4">
    <source>
        <dbReference type="ARBA" id="ARBA00022989"/>
    </source>
</evidence>
<dbReference type="RefSeq" id="WP_166700089.1">
    <property type="nucleotide sequence ID" value="NZ_JAAQTL010000001.1"/>
</dbReference>
<evidence type="ECO:0000256" key="3">
    <source>
        <dbReference type="ARBA" id="ARBA00022692"/>
    </source>
</evidence>
<dbReference type="AlphaFoldDB" id="A0A7X5QW68"/>
<feature type="domain" description="ABC3 transporter permease C-terminal" evidence="8">
    <location>
        <begin position="268"/>
        <end position="381"/>
    </location>
</feature>
<dbReference type="Pfam" id="PF02687">
    <property type="entry name" value="FtsX"/>
    <property type="match status" value="2"/>
</dbReference>
<dbReference type="InterPro" id="IPR050250">
    <property type="entry name" value="Macrolide_Exporter_MacB"/>
</dbReference>
<keyword evidence="2" id="KW-1003">Cell membrane</keyword>
<reference evidence="10 11" key="1">
    <citation type="journal article" date="2006" name="Int. J. Syst. Evol. Microbiol.">
        <title>Dyella yeojuensis sp. nov., isolated from greenhouse soil in Korea.</title>
        <authorList>
            <person name="Kim B.Y."/>
            <person name="Weon H.Y."/>
            <person name="Lee K.H."/>
            <person name="Seok S.J."/>
            <person name="Kwon S.W."/>
            <person name="Go S.J."/>
            <person name="Stackebrandt E."/>
        </authorList>
    </citation>
    <scope>NUCLEOTIDE SEQUENCE [LARGE SCALE GENOMIC DNA]</scope>
    <source>
        <strain evidence="10 11">DSM 17673</strain>
    </source>
</reference>
<feature type="transmembrane region" description="Helical" evidence="7">
    <location>
        <begin position="409"/>
        <end position="429"/>
    </location>
</feature>
<keyword evidence="11" id="KW-1185">Reference proteome</keyword>